<gene>
    <name evidence="3" type="ORF">EXU48_23750</name>
</gene>
<accession>A0ABY2DWQ7</accession>
<reference evidence="3 4" key="1">
    <citation type="submission" date="2019-03" db="EMBL/GenBank/DDBJ databases">
        <title>Genomic features of bacteria from cold environments.</title>
        <authorList>
            <person name="Shen L."/>
        </authorList>
    </citation>
    <scope>NUCLEOTIDE SEQUENCE [LARGE SCALE GENOMIC DNA]</scope>
    <source>
        <strain evidence="4">T3246-1</strain>
    </source>
</reference>
<dbReference type="Gene3D" id="3.30.1230.10">
    <property type="entry name" value="YlxR-like"/>
    <property type="match status" value="1"/>
</dbReference>
<dbReference type="InterPro" id="IPR007393">
    <property type="entry name" value="YlxR_dom"/>
</dbReference>
<evidence type="ECO:0000313" key="4">
    <source>
        <dbReference type="Proteomes" id="UP000504882"/>
    </source>
</evidence>
<comment type="caution">
    <text evidence="3">The sequence shown here is derived from an EMBL/GenBank/DDBJ whole genome shotgun (WGS) entry which is preliminary data.</text>
</comment>
<evidence type="ECO:0000313" key="3">
    <source>
        <dbReference type="EMBL" id="TDE88302.1"/>
    </source>
</evidence>
<sequence>MTDSSRQSPTVGPVRTCVGCRERGPRSGLVRLVADRTVAAHAVVVDVTASAPGRGAWVHAHPDCLDRAVSRRAIGRALRIEAPAEVSRVQEWFARNVRTTPSIIEQESGSEADGHPMSTQR</sequence>
<dbReference type="InterPro" id="IPR035931">
    <property type="entry name" value="YlxR-like_sf"/>
</dbReference>
<protein>
    <submittedName>
        <fullName evidence="3">YlxR family protein</fullName>
    </submittedName>
</protein>
<evidence type="ECO:0000256" key="1">
    <source>
        <dbReference type="SAM" id="MobiDB-lite"/>
    </source>
</evidence>
<dbReference type="EMBL" id="SMNA01000019">
    <property type="protein sequence ID" value="TDE88302.1"/>
    <property type="molecule type" value="Genomic_DNA"/>
</dbReference>
<dbReference type="SUPFAM" id="SSF64376">
    <property type="entry name" value="YlxR-like"/>
    <property type="match status" value="1"/>
</dbReference>
<name>A0ABY2DWQ7_9MICO</name>
<keyword evidence="4" id="KW-1185">Reference proteome</keyword>
<dbReference type="PANTHER" id="PTHR34215">
    <property type="entry name" value="BLL0784 PROTEIN"/>
    <property type="match status" value="1"/>
</dbReference>
<dbReference type="RefSeq" id="WP_133110185.1">
    <property type="nucleotide sequence ID" value="NZ_SMNA01000019.1"/>
</dbReference>
<proteinExistence type="predicted"/>
<feature type="compositionally biased region" description="Polar residues" evidence="1">
    <location>
        <begin position="100"/>
        <end position="109"/>
    </location>
</feature>
<evidence type="ECO:0000259" key="2">
    <source>
        <dbReference type="Pfam" id="PF04296"/>
    </source>
</evidence>
<dbReference type="Pfam" id="PF04296">
    <property type="entry name" value="YlxR"/>
    <property type="match status" value="1"/>
</dbReference>
<feature type="region of interest" description="Disordered" evidence="1">
    <location>
        <begin position="100"/>
        <end position="121"/>
    </location>
</feature>
<feature type="domain" description="YlxR" evidence="2">
    <location>
        <begin position="15"/>
        <end position="86"/>
    </location>
</feature>
<dbReference type="PANTHER" id="PTHR34215:SF1">
    <property type="entry name" value="YLXR DOMAIN-CONTAINING PROTEIN"/>
    <property type="match status" value="1"/>
</dbReference>
<dbReference type="InterPro" id="IPR037465">
    <property type="entry name" value="YlxR"/>
</dbReference>
<dbReference type="Proteomes" id="UP000504882">
    <property type="component" value="Unassembled WGS sequence"/>
</dbReference>
<organism evidence="3 4">
    <name type="scientific">Occultella glacieicola</name>
    <dbReference type="NCBI Taxonomy" id="2518684"/>
    <lineage>
        <taxon>Bacteria</taxon>
        <taxon>Bacillati</taxon>
        <taxon>Actinomycetota</taxon>
        <taxon>Actinomycetes</taxon>
        <taxon>Micrococcales</taxon>
        <taxon>Ruaniaceae</taxon>
        <taxon>Occultella</taxon>
    </lineage>
</organism>